<organism evidence="2 3">
    <name type="scientific">Solanum pinnatisectum</name>
    <name type="common">tansyleaf nightshade</name>
    <dbReference type="NCBI Taxonomy" id="50273"/>
    <lineage>
        <taxon>Eukaryota</taxon>
        <taxon>Viridiplantae</taxon>
        <taxon>Streptophyta</taxon>
        <taxon>Embryophyta</taxon>
        <taxon>Tracheophyta</taxon>
        <taxon>Spermatophyta</taxon>
        <taxon>Magnoliopsida</taxon>
        <taxon>eudicotyledons</taxon>
        <taxon>Gunneridae</taxon>
        <taxon>Pentapetalae</taxon>
        <taxon>asterids</taxon>
        <taxon>lamiids</taxon>
        <taxon>Solanales</taxon>
        <taxon>Solanaceae</taxon>
        <taxon>Solanoideae</taxon>
        <taxon>Solaneae</taxon>
        <taxon>Solanum</taxon>
    </lineage>
</organism>
<comment type="caution">
    <text evidence="2">The sequence shown here is derived from an EMBL/GenBank/DDBJ whole genome shotgun (WGS) entry which is preliminary data.</text>
</comment>
<dbReference type="InterPro" id="IPR006527">
    <property type="entry name" value="F-box-assoc_dom_typ1"/>
</dbReference>
<gene>
    <name evidence="2" type="ORF">R3W88_023960</name>
</gene>
<sequence length="307" mass="35391">MVQVVEDQQKLDWPSNCKPKNVTIHCSCDGLVLILVSSRGLYKSSERLYEELLLWNPSTRESILLPHLEFRGVYYVCGMGYVATSKDYKILAINLTADDSFNTSIELLSLKSGSWRRIGCPTGVQRVTGFEDCGMDYLAFVHGAFHWLGKLHSEYYTTVSFNISNKMYGEVPLLEQMYDLCMCYHFIDHGVSVLRGMLCFYSTYNYWAEDKDCIFKLWVMKDYGVRESWTNFIKLRDTNLFHSMRPKYMFADCQVLLHCKLLGCICSKFITSRGPFRQLSPQCSCVTIKQGIVYAESFISPKSLTIM</sequence>
<dbReference type="NCBIfam" id="TIGR01640">
    <property type="entry name" value="F_box_assoc_1"/>
    <property type="match status" value="1"/>
</dbReference>
<dbReference type="PANTHER" id="PTHR31672:SF13">
    <property type="entry name" value="F-BOX PROTEIN CPR30-LIKE"/>
    <property type="match status" value="1"/>
</dbReference>
<dbReference type="AlphaFoldDB" id="A0AAV9LZ12"/>
<evidence type="ECO:0000313" key="3">
    <source>
        <dbReference type="Proteomes" id="UP001311915"/>
    </source>
</evidence>
<name>A0AAV9LZ12_9SOLN</name>
<dbReference type="PANTHER" id="PTHR31672">
    <property type="entry name" value="BNACNNG10540D PROTEIN"/>
    <property type="match status" value="1"/>
</dbReference>
<accession>A0AAV9LZ12</accession>
<reference evidence="2 3" key="1">
    <citation type="submission" date="2023-10" db="EMBL/GenBank/DDBJ databases">
        <title>Genome-Wide Identification Analysis in wild type Solanum Pinnatisectum Reveals Some Genes Defensing Phytophthora Infestans.</title>
        <authorList>
            <person name="Sun C."/>
        </authorList>
    </citation>
    <scope>NUCLEOTIDE SEQUENCE [LARGE SCALE GENOMIC DNA]</scope>
    <source>
        <strain evidence="2">LQN</strain>
        <tissue evidence="2">Leaf</tissue>
    </source>
</reference>
<keyword evidence="3" id="KW-1185">Reference proteome</keyword>
<dbReference type="Proteomes" id="UP001311915">
    <property type="component" value="Unassembled WGS sequence"/>
</dbReference>
<dbReference type="Pfam" id="PF07734">
    <property type="entry name" value="FBA_1"/>
    <property type="match status" value="1"/>
</dbReference>
<evidence type="ECO:0000259" key="1">
    <source>
        <dbReference type="Pfam" id="PF07734"/>
    </source>
</evidence>
<protein>
    <recommendedName>
        <fullName evidence="1">F-box associated beta-propeller type 1 domain-containing protein</fullName>
    </recommendedName>
</protein>
<dbReference type="InterPro" id="IPR050796">
    <property type="entry name" value="SCF_F-box_component"/>
</dbReference>
<evidence type="ECO:0000313" key="2">
    <source>
        <dbReference type="EMBL" id="KAK4730972.1"/>
    </source>
</evidence>
<dbReference type="InterPro" id="IPR017451">
    <property type="entry name" value="F-box-assoc_interact_dom"/>
</dbReference>
<proteinExistence type="predicted"/>
<dbReference type="EMBL" id="JAWPEI010000003">
    <property type="protein sequence ID" value="KAK4730972.1"/>
    <property type="molecule type" value="Genomic_DNA"/>
</dbReference>
<feature type="domain" description="F-box associated beta-propeller type 1" evidence="1">
    <location>
        <begin position="10"/>
        <end position="242"/>
    </location>
</feature>